<keyword evidence="3" id="KW-1185">Reference proteome</keyword>
<dbReference type="Gene3D" id="1.10.30.10">
    <property type="entry name" value="High mobility group box domain"/>
    <property type="match status" value="1"/>
</dbReference>
<proteinExistence type="predicted"/>
<feature type="region of interest" description="Disordered" evidence="1">
    <location>
        <begin position="1"/>
        <end position="25"/>
    </location>
</feature>
<evidence type="ECO:0000256" key="1">
    <source>
        <dbReference type="SAM" id="MobiDB-lite"/>
    </source>
</evidence>
<evidence type="ECO:0000313" key="2">
    <source>
        <dbReference type="EMBL" id="CAG8448646.1"/>
    </source>
</evidence>
<dbReference type="OrthoDB" id="2344873at2759"/>
<organism evidence="2 3">
    <name type="scientific">Ambispora gerdemannii</name>
    <dbReference type="NCBI Taxonomy" id="144530"/>
    <lineage>
        <taxon>Eukaryota</taxon>
        <taxon>Fungi</taxon>
        <taxon>Fungi incertae sedis</taxon>
        <taxon>Mucoromycota</taxon>
        <taxon>Glomeromycotina</taxon>
        <taxon>Glomeromycetes</taxon>
        <taxon>Archaeosporales</taxon>
        <taxon>Ambisporaceae</taxon>
        <taxon>Ambispora</taxon>
    </lineage>
</organism>
<name>A0A9N8VEP6_9GLOM</name>
<reference evidence="2" key="1">
    <citation type="submission" date="2021-06" db="EMBL/GenBank/DDBJ databases">
        <authorList>
            <person name="Kallberg Y."/>
            <person name="Tangrot J."/>
            <person name="Rosling A."/>
        </authorList>
    </citation>
    <scope>NUCLEOTIDE SEQUENCE</scope>
    <source>
        <strain evidence="2">MT106</strain>
    </source>
</reference>
<sequence>MNSNKITHSKKVESNHPEKNSYRIPSKKRINRIQLPFPPLIKAQNFLKTKNDGKLPLHPPNKFLIYRTAWVNELHKNGYLFAMRDVSTIVKEKWKAENDQVKNFYAQLANEVKEFHSQERLRNNQQLRRPYQGSKSSNVQFRIRKYEHKQNFTKLENYEQNQKHCSKDFEFNIEQIPKEILIQDPQTESLHQAPLNLYQPQTFELFKPVEFDSTSKILTMHNPKVALTPFSEPDNSQLILKSPQITEFESSFQELNTCDSSNPTEIYSFGNEIYNYLDLNYLAQENQEFSCSSDDPNTFKHINMQEDLYFT</sequence>
<accession>A0A9N8VEP6</accession>
<gene>
    <name evidence="2" type="ORF">AGERDE_LOCUS1584</name>
</gene>
<dbReference type="SUPFAM" id="SSF47095">
    <property type="entry name" value="HMG-box"/>
    <property type="match status" value="1"/>
</dbReference>
<dbReference type="AlphaFoldDB" id="A0A9N8VEP6"/>
<protein>
    <submittedName>
        <fullName evidence="2">10394_t:CDS:1</fullName>
    </submittedName>
</protein>
<dbReference type="InterPro" id="IPR036910">
    <property type="entry name" value="HMG_box_dom_sf"/>
</dbReference>
<feature type="compositionally biased region" description="Basic and acidic residues" evidence="1">
    <location>
        <begin position="10"/>
        <end position="21"/>
    </location>
</feature>
<evidence type="ECO:0000313" key="3">
    <source>
        <dbReference type="Proteomes" id="UP000789831"/>
    </source>
</evidence>
<dbReference type="Proteomes" id="UP000789831">
    <property type="component" value="Unassembled WGS sequence"/>
</dbReference>
<comment type="caution">
    <text evidence="2">The sequence shown here is derived from an EMBL/GenBank/DDBJ whole genome shotgun (WGS) entry which is preliminary data.</text>
</comment>
<dbReference type="EMBL" id="CAJVPL010000112">
    <property type="protein sequence ID" value="CAG8448646.1"/>
    <property type="molecule type" value="Genomic_DNA"/>
</dbReference>